<sequence>MRIALNVLGRLVETALIVLGVLVVVWEEDDQLLEFLLWWMLLAFAYILVGGLVLRSTRHRSVALQAHAHRLRLAFPFALITSMVGLTVGLHIAWSDQDTDLDAAINFFGGITMVFSWLLLHSGYARRYAQLLTRHGGGLRFPVDDDGKAITPTPVDLLYFAFGIGATFSTSDVQVTSTPMRWHVMTQSILSFFYNAAVVAFAITVLRGT</sequence>
<dbReference type="InterPro" id="IPR009781">
    <property type="entry name" value="DUF1345"/>
</dbReference>
<feature type="transmembrane region" description="Helical" evidence="1">
    <location>
        <begin position="189"/>
        <end position="206"/>
    </location>
</feature>
<accession>A0A7K1FMZ5</accession>
<proteinExistence type="predicted"/>
<feature type="transmembrane region" description="Helical" evidence="1">
    <location>
        <begin position="105"/>
        <end position="125"/>
    </location>
</feature>
<reference evidence="2 3" key="1">
    <citation type="submission" date="2019-11" db="EMBL/GenBank/DDBJ databases">
        <authorList>
            <person name="Jiang L.-Q."/>
        </authorList>
    </citation>
    <scope>NUCLEOTIDE SEQUENCE [LARGE SCALE GENOMIC DNA]</scope>
    <source>
        <strain evidence="2 3">YIM 132087</strain>
    </source>
</reference>
<keyword evidence="1" id="KW-0812">Transmembrane</keyword>
<keyword evidence="1" id="KW-0472">Membrane</keyword>
<organism evidence="2 3">
    <name type="scientific">Nakamurella alba</name>
    <dbReference type="NCBI Taxonomy" id="2665158"/>
    <lineage>
        <taxon>Bacteria</taxon>
        <taxon>Bacillati</taxon>
        <taxon>Actinomycetota</taxon>
        <taxon>Actinomycetes</taxon>
        <taxon>Nakamurellales</taxon>
        <taxon>Nakamurellaceae</taxon>
        <taxon>Nakamurella</taxon>
    </lineage>
</organism>
<keyword evidence="3" id="KW-1185">Reference proteome</keyword>
<dbReference type="EMBL" id="WLYK01000006">
    <property type="protein sequence ID" value="MTD15542.1"/>
    <property type="molecule type" value="Genomic_DNA"/>
</dbReference>
<dbReference type="AlphaFoldDB" id="A0A7K1FMZ5"/>
<evidence type="ECO:0000313" key="2">
    <source>
        <dbReference type="EMBL" id="MTD15542.1"/>
    </source>
</evidence>
<evidence type="ECO:0000313" key="3">
    <source>
        <dbReference type="Proteomes" id="UP000460221"/>
    </source>
</evidence>
<dbReference type="Proteomes" id="UP000460221">
    <property type="component" value="Unassembled WGS sequence"/>
</dbReference>
<name>A0A7K1FMZ5_9ACTN</name>
<dbReference type="RefSeq" id="WP_154769527.1">
    <property type="nucleotide sequence ID" value="NZ_WLYK01000006.1"/>
</dbReference>
<dbReference type="Pfam" id="PF07077">
    <property type="entry name" value="DUF1345"/>
    <property type="match status" value="1"/>
</dbReference>
<protein>
    <submittedName>
        <fullName evidence="2">DUF1345 domain-containing protein</fullName>
    </submittedName>
</protein>
<feature type="transmembrane region" description="Helical" evidence="1">
    <location>
        <begin position="32"/>
        <end position="54"/>
    </location>
</feature>
<feature type="transmembrane region" description="Helical" evidence="1">
    <location>
        <begin position="7"/>
        <end position="26"/>
    </location>
</feature>
<comment type="caution">
    <text evidence="2">The sequence shown here is derived from an EMBL/GenBank/DDBJ whole genome shotgun (WGS) entry which is preliminary data.</text>
</comment>
<feature type="transmembrane region" description="Helical" evidence="1">
    <location>
        <begin position="74"/>
        <end position="93"/>
    </location>
</feature>
<gene>
    <name evidence="2" type="ORF">GIS00_16535</name>
</gene>
<evidence type="ECO:0000256" key="1">
    <source>
        <dbReference type="SAM" id="Phobius"/>
    </source>
</evidence>
<keyword evidence="1" id="KW-1133">Transmembrane helix</keyword>